<dbReference type="PANTHER" id="PTHR43534:SF1">
    <property type="entry name" value="4FE-4S CLUSTER CONTAINING PARA FAMILY ATPASE PROTEIN"/>
    <property type="match status" value="1"/>
</dbReference>
<dbReference type="InterPro" id="IPR027417">
    <property type="entry name" value="P-loop_NTPase"/>
</dbReference>
<dbReference type="PROSITE" id="PS00198">
    <property type="entry name" value="4FE4S_FER_1"/>
    <property type="match status" value="1"/>
</dbReference>
<dbReference type="PANTHER" id="PTHR43534">
    <property type="entry name" value="MIND SUPERFAMILY P-LOOP ATPASE CONTAINING AN INSERTED FERREDOXIN DOMAIN"/>
    <property type="match status" value="1"/>
</dbReference>
<proteinExistence type="predicted"/>
<evidence type="ECO:0000256" key="1">
    <source>
        <dbReference type="ARBA" id="ARBA00022723"/>
    </source>
</evidence>
<keyword evidence="3" id="KW-0411">Iron-sulfur</keyword>
<keyword evidence="1" id="KW-0479">Metal-binding</keyword>
<dbReference type="Gene3D" id="3.30.70.20">
    <property type="match status" value="1"/>
</dbReference>
<dbReference type="EMBL" id="PDSK01000158">
    <property type="protein sequence ID" value="PIE31278.1"/>
    <property type="molecule type" value="Genomic_DNA"/>
</dbReference>
<sequence length="293" mass="32011">MKELVIISGKGGTGKTTFTASFAALARDAVLADCDVDAADLHLLLKPDIRNREEFRSGFTASIIQDQCIQCGKCQEVCRFNAIDDTPAINPFACEGCQVCFHVCPVEAIHLEENRCGEWYRSDTRYGSMVHARLGVAEENSGKLVAIVRQQAKQLAEEQGKSLVLVDGPPGIGCPVISSITGTTMVLVVTEPTLSGIHDLQRVTELAEHFQIPAGVCVNKADINPEITEQITRYCADHEIEVLGETPYDTDVVKALVRNQAVVETSEGAASQMIRQVWQRIEQKLEVTPVKSD</sequence>
<keyword evidence="2" id="KW-0408">Iron</keyword>
<organism evidence="5 6">
    <name type="scientific">candidate division KSB3 bacterium</name>
    <dbReference type="NCBI Taxonomy" id="2044937"/>
    <lineage>
        <taxon>Bacteria</taxon>
        <taxon>candidate division KSB3</taxon>
    </lineage>
</organism>
<dbReference type="PROSITE" id="PS51379">
    <property type="entry name" value="4FE4S_FER_2"/>
    <property type="match status" value="2"/>
</dbReference>
<evidence type="ECO:0000313" key="6">
    <source>
        <dbReference type="Proteomes" id="UP000230821"/>
    </source>
</evidence>
<evidence type="ECO:0000313" key="5">
    <source>
        <dbReference type="EMBL" id="PIE31278.1"/>
    </source>
</evidence>
<comment type="caution">
    <text evidence="5">The sequence shown here is derived from an EMBL/GenBank/DDBJ whole genome shotgun (WGS) entry which is preliminary data.</text>
</comment>
<dbReference type="CDD" id="cd03110">
    <property type="entry name" value="SIMIBI_bact_arch"/>
    <property type="match status" value="1"/>
</dbReference>
<accession>A0A2G6K6F6</accession>
<dbReference type="Gene3D" id="3.40.50.300">
    <property type="entry name" value="P-loop containing nucleotide triphosphate hydrolases"/>
    <property type="match status" value="1"/>
</dbReference>
<dbReference type="Pfam" id="PF00037">
    <property type="entry name" value="Fer4"/>
    <property type="match status" value="1"/>
</dbReference>
<reference evidence="5 6" key="1">
    <citation type="submission" date="2017-10" db="EMBL/GenBank/DDBJ databases">
        <title>Novel microbial diversity and functional potential in the marine mammal oral microbiome.</title>
        <authorList>
            <person name="Dudek N.K."/>
            <person name="Sun C.L."/>
            <person name="Burstein D."/>
            <person name="Kantor R.S."/>
            <person name="Aliaga Goltsman D.S."/>
            <person name="Bik E.M."/>
            <person name="Thomas B.C."/>
            <person name="Banfield J.F."/>
            <person name="Relman D.A."/>
        </authorList>
    </citation>
    <scope>NUCLEOTIDE SEQUENCE [LARGE SCALE GENOMIC DNA]</scope>
    <source>
        <strain evidence="5">DOLJORAL78_47_16</strain>
    </source>
</reference>
<protein>
    <submittedName>
        <fullName evidence="5">(4Fe-4S)-binding protein</fullName>
    </submittedName>
</protein>
<dbReference type="GO" id="GO:0046872">
    <property type="term" value="F:metal ion binding"/>
    <property type="evidence" value="ECO:0007669"/>
    <property type="project" value="UniProtKB-KW"/>
</dbReference>
<feature type="domain" description="4Fe-4S ferredoxin-type" evidence="4">
    <location>
        <begin position="59"/>
        <end position="84"/>
    </location>
</feature>
<gene>
    <name evidence="5" type="ORF">CSA56_18840</name>
</gene>
<dbReference type="InterPro" id="IPR017900">
    <property type="entry name" value="4Fe4S_Fe_S_CS"/>
</dbReference>
<dbReference type="Proteomes" id="UP000230821">
    <property type="component" value="Unassembled WGS sequence"/>
</dbReference>
<dbReference type="AlphaFoldDB" id="A0A2G6K6F6"/>
<feature type="domain" description="4Fe-4S ferredoxin-type" evidence="4">
    <location>
        <begin position="85"/>
        <end position="114"/>
    </location>
</feature>
<dbReference type="GO" id="GO:0051536">
    <property type="term" value="F:iron-sulfur cluster binding"/>
    <property type="evidence" value="ECO:0007669"/>
    <property type="project" value="UniProtKB-KW"/>
</dbReference>
<evidence type="ECO:0000256" key="2">
    <source>
        <dbReference type="ARBA" id="ARBA00023004"/>
    </source>
</evidence>
<dbReference type="SUPFAM" id="SSF52540">
    <property type="entry name" value="P-loop containing nucleoside triphosphate hydrolases"/>
    <property type="match status" value="1"/>
</dbReference>
<dbReference type="Pfam" id="PF01656">
    <property type="entry name" value="CbiA"/>
    <property type="match status" value="1"/>
</dbReference>
<name>A0A2G6K6F6_9BACT</name>
<dbReference type="InterPro" id="IPR017896">
    <property type="entry name" value="4Fe4S_Fe-S-bd"/>
</dbReference>
<evidence type="ECO:0000259" key="4">
    <source>
        <dbReference type="PROSITE" id="PS51379"/>
    </source>
</evidence>
<dbReference type="InterPro" id="IPR002586">
    <property type="entry name" value="CobQ/CobB/MinD/ParA_Nub-bd_dom"/>
</dbReference>
<evidence type="ECO:0000256" key="3">
    <source>
        <dbReference type="ARBA" id="ARBA00023014"/>
    </source>
</evidence>